<evidence type="ECO:0000313" key="4">
    <source>
        <dbReference type="EMBL" id="RGD75471.1"/>
    </source>
</evidence>
<evidence type="ECO:0000259" key="3">
    <source>
        <dbReference type="PROSITE" id="PS50977"/>
    </source>
</evidence>
<protein>
    <submittedName>
        <fullName evidence="4">TetR/AcrR family transcriptional regulator</fullName>
    </submittedName>
</protein>
<sequence length="204" mass="24246">MIILKKEEKTKLTKEKIINAAVTEFGTKGYEKASINNICNENKIAKGLIYHNFKNKDEIYLTCVKMVFSKIKSFIEEKYTKTNLNDYFDIRIKFFKNNPMYSYIFFDVILNPPNHLIKEITNIKKDFDDMNKEIYKKCIFELKLRDSVSIDEALEYYDIIGNTFNIYFQKKNSMNSNFKELINEHELKLSKIIDLMLYGIADKE</sequence>
<dbReference type="InterPro" id="IPR009057">
    <property type="entry name" value="Homeodomain-like_sf"/>
</dbReference>
<dbReference type="InterPro" id="IPR036271">
    <property type="entry name" value="Tet_transcr_reg_TetR-rel_C_sf"/>
</dbReference>
<dbReference type="Proteomes" id="UP000261212">
    <property type="component" value="Unassembled WGS sequence"/>
</dbReference>
<dbReference type="Gene3D" id="1.10.357.10">
    <property type="entry name" value="Tetracycline Repressor, domain 2"/>
    <property type="match status" value="1"/>
</dbReference>
<gene>
    <name evidence="4" type="ORF">DW687_03865</name>
</gene>
<evidence type="ECO:0000313" key="5">
    <source>
        <dbReference type="Proteomes" id="UP000261212"/>
    </source>
</evidence>
<dbReference type="RefSeq" id="WP_117531675.1">
    <property type="nucleotide sequence ID" value="NZ_QUSM01000002.1"/>
</dbReference>
<dbReference type="PRINTS" id="PR00455">
    <property type="entry name" value="HTHTETR"/>
</dbReference>
<organism evidence="4 5">
    <name type="scientific">Anaerofustis stercorihominis</name>
    <dbReference type="NCBI Taxonomy" id="214853"/>
    <lineage>
        <taxon>Bacteria</taxon>
        <taxon>Bacillati</taxon>
        <taxon>Bacillota</taxon>
        <taxon>Clostridia</taxon>
        <taxon>Eubacteriales</taxon>
        <taxon>Eubacteriaceae</taxon>
        <taxon>Anaerofustis</taxon>
    </lineage>
</organism>
<keyword evidence="1 2" id="KW-0238">DNA-binding</keyword>
<dbReference type="InterPro" id="IPR050109">
    <property type="entry name" value="HTH-type_TetR-like_transc_reg"/>
</dbReference>
<dbReference type="SUPFAM" id="SSF46689">
    <property type="entry name" value="Homeodomain-like"/>
    <property type="match status" value="1"/>
</dbReference>
<evidence type="ECO:0000256" key="1">
    <source>
        <dbReference type="ARBA" id="ARBA00023125"/>
    </source>
</evidence>
<feature type="DNA-binding region" description="H-T-H motif" evidence="2">
    <location>
        <begin position="34"/>
        <end position="53"/>
    </location>
</feature>
<dbReference type="PANTHER" id="PTHR30328">
    <property type="entry name" value="TRANSCRIPTIONAL REPRESSOR"/>
    <property type="match status" value="1"/>
</dbReference>
<comment type="caution">
    <text evidence="4">The sequence shown here is derived from an EMBL/GenBank/DDBJ whole genome shotgun (WGS) entry which is preliminary data.</text>
</comment>
<dbReference type="PROSITE" id="PS50977">
    <property type="entry name" value="HTH_TETR_2"/>
    <property type="match status" value="1"/>
</dbReference>
<reference evidence="4 5" key="1">
    <citation type="submission" date="2018-08" db="EMBL/GenBank/DDBJ databases">
        <title>A genome reference for cultivated species of the human gut microbiota.</title>
        <authorList>
            <person name="Zou Y."/>
            <person name="Xue W."/>
            <person name="Luo G."/>
        </authorList>
    </citation>
    <scope>NUCLEOTIDE SEQUENCE [LARGE SCALE GENOMIC DNA]</scope>
    <source>
        <strain evidence="4 5">AM25-6</strain>
    </source>
</reference>
<dbReference type="GO" id="GO:0006355">
    <property type="term" value="P:regulation of DNA-templated transcription"/>
    <property type="evidence" value="ECO:0007669"/>
    <property type="project" value="UniProtKB-ARBA"/>
</dbReference>
<dbReference type="SUPFAM" id="SSF48498">
    <property type="entry name" value="Tetracyclin repressor-like, C-terminal domain"/>
    <property type="match status" value="1"/>
</dbReference>
<dbReference type="InterPro" id="IPR001647">
    <property type="entry name" value="HTH_TetR"/>
</dbReference>
<dbReference type="PANTHER" id="PTHR30328:SF54">
    <property type="entry name" value="HTH-TYPE TRANSCRIPTIONAL REPRESSOR SCO4008"/>
    <property type="match status" value="1"/>
</dbReference>
<name>A0A3E3E1N4_9FIRM</name>
<evidence type="ECO:0000256" key="2">
    <source>
        <dbReference type="PROSITE-ProRule" id="PRU00335"/>
    </source>
</evidence>
<feature type="domain" description="HTH tetR-type" evidence="3">
    <location>
        <begin position="11"/>
        <end position="71"/>
    </location>
</feature>
<dbReference type="GO" id="GO:0003677">
    <property type="term" value="F:DNA binding"/>
    <property type="evidence" value="ECO:0007669"/>
    <property type="project" value="UniProtKB-UniRule"/>
</dbReference>
<dbReference type="EMBL" id="QUSM01000002">
    <property type="protein sequence ID" value="RGD75471.1"/>
    <property type="molecule type" value="Genomic_DNA"/>
</dbReference>
<dbReference type="AlphaFoldDB" id="A0A3E3E1N4"/>
<accession>A0A3E3E1N4</accession>
<proteinExistence type="predicted"/>
<dbReference type="Pfam" id="PF00440">
    <property type="entry name" value="TetR_N"/>
    <property type="match status" value="1"/>
</dbReference>